<dbReference type="GO" id="GO:0008381">
    <property type="term" value="F:mechanosensitive monoatomic ion channel activity"/>
    <property type="evidence" value="ECO:0007669"/>
    <property type="project" value="InterPro"/>
</dbReference>
<keyword evidence="4 5" id="KW-0472">Membrane</keyword>
<dbReference type="InterPro" id="IPR006685">
    <property type="entry name" value="MscS_channel_2nd"/>
</dbReference>
<keyword evidence="2 5" id="KW-0812">Transmembrane</keyword>
<dbReference type="GO" id="GO:0005886">
    <property type="term" value="C:plasma membrane"/>
    <property type="evidence" value="ECO:0007669"/>
    <property type="project" value="TreeGrafter"/>
</dbReference>
<proteinExistence type="predicted"/>
<dbReference type="PANTHER" id="PTHR30414:SF0">
    <property type="entry name" value="MINICONDUCTANCE MECHANOSENSITIVE CHANNEL YBDG"/>
    <property type="match status" value="1"/>
</dbReference>
<accession>A0A8I2HAU9</accession>
<evidence type="ECO:0000256" key="5">
    <source>
        <dbReference type="SAM" id="Phobius"/>
    </source>
</evidence>
<evidence type="ECO:0000259" key="6">
    <source>
        <dbReference type="Pfam" id="PF00924"/>
    </source>
</evidence>
<evidence type="ECO:0000256" key="1">
    <source>
        <dbReference type="ARBA" id="ARBA00004370"/>
    </source>
</evidence>
<dbReference type="GO" id="GO:0071470">
    <property type="term" value="P:cellular response to osmotic stress"/>
    <property type="evidence" value="ECO:0007669"/>
    <property type="project" value="InterPro"/>
</dbReference>
<dbReference type="Proteomes" id="UP001304419">
    <property type="component" value="Chromosome 1"/>
</dbReference>
<dbReference type="Pfam" id="PF00924">
    <property type="entry name" value="MS_channel_2nd"/>
    <property type="match status" value="1"/>
</dbReference>
<evidence type="ECO:0000256" key="3">
    <source>
        <dbReference type="ARBA" id="ARBA00022989"/>
    </source>
</evidence>
<feature type="transmembrane region" description="Helical" evidence="5">
    <location>
        <begin position="172"/>
        <end position="196"/>
    </location>
</feature>
<organism evidence="7 9">
    <name type="scientific">Pseudoalteromonas maricaloris</name>
    <dbReference type="NCBI Taxonomy" id="184924"/>
    <lineage>
        <taxon>Bacteria</taxon>
        <taxon>Pseudomonadati</taxon>
        <taxon>Pseudomonadota</taxon>
        <taxon>Gammaproteobacteria</taxon>
        <taxon>Alteromonadales</taxon>
        <taxon>Pseudoalteromonadaceae</taxon>
        <taxon>Pseudoalteromonas</taxon>
    </lineage>
</organism>
<name>A0A8I2HAU9_9GAMM</name>
<dbReference type="Proteomes" id="UP000646877">
    <property type="component" value="Unassembled WGS sequence"/>
</dbReference>
<feature type="transmembrane region" description="Helical" evidence="5">
    <location>
        <begin position="20"/>
        <end position="43"/>
    </location>
</feature>
<comment type="subcellular location">
    <subcellularLocation>
        <location evidence="1">Membrane</location>
    </subcellularLocation>
</comment>
<evidence type="ECO:0000313" key="9">
    <source>
        <dbReference type="Proteomes" id="UP000646877"/>
    </source>
</evidence>
<dbReference type="InterPro" id="IPR010920">
    <property type="entry name" value="LSM_dom_sf"/>
</dbReference>
<feature type="domain" description="Mechanosensitive ion channel MscS" evidence="6">
    <location>
        <begin position="190"/>
        <end position="258"/>
    </location>
</feature>
<dbReference type="InterPro" id="IPR023408">
    <property type="entry name" value="MscS_beta-dom_sf"/>
</dbReference>
<evidence type="ECO:0000256" key="2">
    <source>
        <dbReference type="ARBA" id="ARBA00022692"/>
    </source>
</evidence>
<evidence type="ECO:0000313" key="7">
    <source>
        <dbReference type="EMBL" id="NLR24144.1"/>
    </source>
</evidence>
<feature type="transmembrane region" description="Helical" evidence="5">
    <location>
        <begin position="145"/>
        <end position="166"/>
    </location>
</feature>
<reference evidence="7" key="1">
    <citation type="submission" date="2019-10" db="EMBL/GenBank/DDBJ databases">
        <authorList>
            <person name="Paulsen S."/>
        </authorList>
    </citation>
    <scope>NUCLEOTIDE SEQUENCE</scope>
    <source>
        <strain evidence="7">LMG 19692</strain>
    </source>
</reference>
<dbReference type="InterPro" id="IPR030192">
    <property type="entry name" value="YbdG"/>
</dbReference>
<dbReference type="PANTHER" id="PTHR30414">
    <property type="entry name" value="MINICONDUCTANCE MECHANOSENSITIVE CHANNEL YBDG"/>
    <property type="match status" value="1"/>
</dbReference>
<protein>
    <submittedName>
        <fullName evidence="7">Mechanosensitive ion channel</fullName>
    </submittedName>
</protein>
<dbReference type="RefSeq" id="WP_193522588.1">
    <property type="nucleotide sequence ID" value="NZ_CBCSDF010000026.1"/>
</dbReference>
<reference evidence="8 10" key="2">
    <citation type="submission" date="2023-10" db="EMBL/GenBank/DDBJ databases">
        <title>To unveil natural product biosynthetic capacity in Pseudoalteromonas.</title>
        <authorList>
            <person name="Wang J."/>
        </authorList>
    </citation>
    <scope>NUCLEOTIDE SEQUENCE [LARGE SCALE GENOMIC DNA]</scope>
    <source>
        <strain evidence="8 10">DSM 15914</strain>
    </source>
</reference>
<dbReference type="EMBL" id="WEIA01000024">
    <property type="protein sequence ID" value="NLR24144.1"/>
    <property type="molecule type" value="Genomic_DNA"/>
</dbReference>
<dbReference type="EMBL" id="CP137578">
    <property type="protein sequence ID" value="WOX28487.1"/>
    <property type="molecule type" value="Genomic_DNA"/>
</dbReference>
<dbReference type="Gene3D" id="2.30.30.60">
    <property type="match status" value="1"/>
</dbReference>
<keyword evidence="10" id="KW-1185">Reference proteome</keyword>
<evidence type="ECO:0000313" key="8">
    <source>
        <dbReference type="EMBL" id="WOX28487.1"/>
    </source>
</evidence>
<sequence>MKFDHLHDVVQPWLKELPQGTVISALFTNGVAVVGLLFLYWVIRRLVLPNVENLARHISPRKIGHLAPQLSKFSGRFAFVLCLLVFSAYHERLFVAPAWVFIVMETLVYVMLVVASGFLFSSLVNLGNGVYNLFPFAKEVPIQGIIQVIKLLIFIVCSILVVSILVDKSPTYILSGFGAIAAVIILVFKDTILGLVASIQIAANRLVTTGDWIQVDAFGADGEVIDLGLNTVRVRNWDNTVTTIPTYMLISDSFKNWRAMQESAGRRIKRAIHIDFTSIEPLAEQKRASLTEQYPLLEKLEDVPSDITNLGLFRRYAEAYLKQHDAINQDCLCMVRELAPTQHGLPLEFYCFSRDKRWVFYEHLQADILDYMLSVMPAFGLRPYQSVSDYFGAHRVKVRAGSKPDATVE</sequence>
<gene>
    <name evidence="7" type="ORF">F9Y85_23090</name>
    <name evidence="8" type="ORF">R5H13_17995</name>
</gene>
<keyword evidence="3 5" id="KW-1133">Transmembrane helix</keyword>
<evidence type="ECO:0000313" key="10">
    <source>
        <dbReference type="Proteomes" id="UP001304419"/>
    </source>
</evidence>
<dbReference type="SUPFAM" id="SSF50182">
    <property type="entry name" value="Sm-like ribonucleoproteins"/>
    <property type="match status" value="1"/>
</dbReference>
<dbReference type="AlphaFoldDB" id="A0A8I2HAU9"/>
<evidence type="ECO:0000256" key="4">
    <source>
        <dbReference type="ARBA" id="ARBA00023136"/>
    </source>
</evidence>
<feature type="transmembrane region" description="Helical" evidence="5">
    <location>
        <begin position="96"/>
        <end position="124"/>
    </location>
</feature>